<evidence type="ECO:0000256" key="2">
    <source>
        <dbReference type="ARBA" id="ARBA00022598"/>
    </source>
</evidence>
<gene>
    <name evidence="10" type="primary">carB</name>
    <name evidence="10" type="ORF">GP975_34110</name>
</gene>
<dbReference type="FunFam" id="3.30.1490.20:FF:000001">
    <property type="entry name" value="Carbamoyl-phosphate synthase large chain"/>
    <property type="match status" value="1"/>
</dbReference>
<evidence type="ECO:0000256" key="8">
    <source>
        <dbReference type="PROSITE-ProRule" id="PRU00409"/>
    </source>
</evidence>
<evidence type="ECO:0000313" key="10">
    <source>
        <dbReference type="EMBL" id="MWR42991.1"/>
    </source>
</evidence>
<proteinExistence type="inferred from homology"/>
<name>A0A8T5ZN69_ECOLX</name>
<comment type="catalytic activity">
    <reaction evidence="7">
        <text>hydrogencarbonate + NH4(+) + 2 ATP = carbamoyl phosphate + 2 ADP + phosphate + 2 H(+)</text>
        <dbReference type="Rhea" id="RHEA:18029"/>
        <dbReference type="ChEBI" id="CHEBI:15378"/>
        <dbReference type="ChEBI" id="CHEBI:17544"/>
        <dbReference type="ChEBI" id="CHEBI:28938"/>
        <dbReference type="ChEBI" id="CHEBI:30616"/>
        <dbReference type="ChEBI" id="CHEBI:43474"/>
        <dbReference type="ChEBI" id="CHEBI:58228"/>
        <dbReference type="ChEBI" id="CHEBI:456216"/>
        <dbReference type="EC" id="6.3.4.16"/>
    </reaction>
</comment>
<evidence type="ECO:0000313" key="11">
    <source>
        <dbReference type="Proteomes" id="UP000460875"/>
    </source>
</evidence>
<dbReference type="GO" id="GO:0006541">
    <property type="term" value="P:glutamine metabolic process"/>
    <property type="evidence" value="ECO:0007669"/>
    <property type="project" value="TreeGrafter"/>
</dbReference>
<sequence>GQGIEFDYCCVHASLALREDGYETIMVNCNPETVSTDYDTSDRLYFEPVTLEDVLEIVRIEKPKGVIVQYGGQTPLKLARALEAAGVPVIGTSPDAIDRAEDRERFQHAVERLKLKQPANATVTAIEMAVEKAKEIGYPLVVRPSYVLGGRAMEIVYDEADLRRYFQTAVSVSNDAPVLLDHFLDDAVEVDVDAICDGEMVLIGGIMEHIEQAGVHSGDSACSLPAYTLSQEIQD</sequence>
<comment type="similarity">
    <text evidence="1">Belongs to the CarB family.</text>
</comment>
<evidence type="ECO:0000256" key="4">
    <source>
        <dbReference type="ARBA" id="ARBA00022741"/>
    </source>
</evidence>
<feature type="non-terminal residue" evidence="10">
    <location>
        <position position="1"/>
    </location>
</feature>
<evidence type="ECO:0000256" key="6">
    <source>
        <dbReference type="ARBA" id="ARBA00044063"/>
    </source>
</evidence>
<dbReference type="SUPFAM" id="SSF56059">
    <property type="entry name" value="Glutathione synthetase ATP-binding domain-like"/>
    <property type="match status" value="1"/>
</dbReference>
<comment type="caution">
    <text evidence="10">The sequence shown here is derived from an EMBL/GenBank/DDBJ whole genome shotgun (WGS) entry which is preliminary data.</text>
</comment>
<evidence type="ECO:0000256" key="3">
    <source>
        <dbReference type="ARBA" id="ARBA00022737"/>
    </source>
</evidence>
<dbReference type="Proteomes" id="UP000460875">
    <property type="component" value="Unassembled WGS sequence"/>
</dbReference>
<dbReference type="InterPro" id="IPR016185">
    <property type="entry name" value="PreATP-grasp_dom_sf"/>
</dbReference>
<dbReference type="PROSITE" id="PS50975">
    <property type="entry name" value="ATP_GRASP"/>
    <property type="match status" value="1"/>
</dbReference>
<feature type="domain" description="ATP-grasp" evidence="9">
    <location>
        <begin position="107"/>
        <end position="199"/>
    </location>
</feature>
<protein>
    <recommendedName>
        <fullName evidence="6">carbamoyl-phosphate synthase (ammonia)</fullName>
        <ecNumber evidence="6">6.3.4.16</ecNumber>
    </recommendedName>
</protein>
<evidence type="ECO:0000256" key="5">
    <source>
        <dbReference type="ARBA" id="ARBA00022840"/>
    </source>
</evidence>
<keyword evidence="3" id="KW-0677">Repeat</keyword>
<keyword evidence="4 8" id="KW-0547">Nucleotide-binding</keyword>
<dbReference type="PANTHER" id="PTHR11405">
    <property type="entry name" value="CARBAMOYLTRANSFERASE FAMILY MEMBER"/>
    <property type="match status" value="1"/>
</dbReference>
<dbReference type="Gene3D" id="3.40.50.20">
    <property type="match status" value="1"/>
</dbReference>
<dbReference type="SUPFAM" id="SSF52440">
    <property type="entry name" value="PreATP-grasp domain"/>
    <property type="match status" value="1"/>
</dbReference>
<dbReference type="PROSITE" id="PS00866">
    <property type="entry name" value="CPSASE_1"/>
    <property type="match status" value="1"/>
</dbReference>
<dbReference type="PRINTS" id="PR00098">
    <property type="entry name" value="CPSASE"/>
</dbReference>
<feature type="non-terminal residue" evidence="10">
    <location>
        <position position="235"/>
    </location>
</feature>
<dbReference type="Gene3D" id="3.30.1490.20">
    <property type="entry name" value="ATP-grasp fold, A domain"/>
    <property type="match status" value="1"/>
</dbReference>
<evidence type="ECO:0000256" key="7">
    <source>
        <dbReference type="ARBA" id="ARBA00047359"/>
    </source>
</evidence>
<dbReference type="Gene3D" id="3.30.470.20">
    <property type="entry name" value="ATP-grasp fold, B domain"/>
    <property type="match status" value="1"/>
</dbReference>
<dbReference type="EC" id="6.3.4.16" evidence="6"/>
<evidence type="ECO:0000259" key="9">
    <source>
        <dbReference type="PROSITE" id="PS50975"/>
    </source>
</evidence>
<dbReference type="Pfam" id="PF02786">
    <property type="entry name" value="CPSase_L_D2"/>
    <property type="match status" value="1"/>
</dbReference>
<evidence type="ECO:0000256" key="1">
    <source>
        <dbReference type="ARBA" id="ARBA00009799"/>
    </source>
</evidence>
<dbReference type="InterPro" id="IPR011761">
    <property type="entry name" value="ATP-grasp"/>
</dbReference>
<dbReference type="Pfam" id="PF25596">
    <property type="entry name" value="CPSase_L_D1"/>
    <property type="match status" value="1"/>
</dbReference>
<dbReference type="EMBL" id="WTQT01002056">
    <property type="protein sequence ID" value="MWR42991.1"/>
    <property type="molecule type" value="Genomic_DNA"/>
</dbReference>
<dbReference type="GO" id="GO:0005524">
    <property type="term" value="F:ATP binding"/>
    <property type="evidence" value="ECO:0007669"/>
    <property type="project" value="UniProtKB-UniRule"/>
</dbReference>
<dbReference type="InterPro" id="IPR005483">
    <property type="entry name" value="CPSase_dom"/>
</dbReference>
<dbReference type="InterPro" id="IPR005479">
    <property type="entry name" value="CPAse_ATP-bd"/>
</dbReference>
<reference evidence="10 11" key="1">
    <citation type="submission" date="2019-12" db="EMBL/GenBank/DDBJ databases">
        <title>Enteriobacteria Tanzani isolates_8377-8380.</title>
        <authorList>
            <person name="Subbiah M."/>
            <person name="Call D."/>
        </authorList>
    </citation>
    <scope>NUCLEOTIDE SEQUENCE [LARGE SCALE GENOMIC DNA]</scope>
    <source>
        <strain evidence="10 11">8379wE2</strain>
    </source>
</reference>
<accession>A0A8T5ZN69</accession>
<keyword evidence="2 10" id="KW-0436">Ligase</keyword>
<organism evidence="10 11">
    <name type="scientific">Escherichia coli</name>
    <dbReference type="NCBI Taxonomy" id="562"/>
    <lineage>
        <taxon>Bacteria</taxon>
        <taxon>Pseudomonadati</taxon>
        <taxon>Pseudomonadota</taxon>
        <taxon>Gammaproteobacteria</taxon>
        <taxon>Enterobacterales</taxon>
        <taxon>Enterobacteriaceae</taxon>
        <taxon>Escherichia</taxon>
    </lineage>
</organism>
<dbReference type="InterPro" id="IPR058047">
    <property type="entry name" value="CPSase_preATP-grasp"/>
</dbReference>
<keyword evidence="5 8" id="KW-0067">ATP-binding</keyword>
<dbReference type="GO" id="GO:0004088">
    <property type="term" value="F:carbamoyl-phosphate synthase (glutamine-hydrolyzing) activity"/>
    <property type="evidence" value="ECO:0007669"/>
    <property type="project" value="TreeGrafter"/>
</dbReference>
<dbReference type="GO" id="GO:0046872">
    <property type="term" value="F:metal ion binding"/>
    <property type="evidence" value="ECO:0007669"/>
    <property type="project" value="InterPro"/>
</dbReference>
<dbReference type="GO" id="GO:0004087">
    <property type="term" value="F:carbamoyl-phosphate synthase (ammonia) activity"/>
    <property type="evidence" value="ECO:0007669"/>
    <property type="project" value="UniProtKB-EC"/>
</dbReference>
<dbReference type="FunFam" id="3.40.50.20:FF:000003">
    <property type="entry name" value="Carbamoyl-phosphate synthase large chain"/>
    <property type="match status" value="1"/>
</dbReference>
<dbReference type="InterPro" id="IPR013815">
    <property type="entry name" value="ATP_grasp_subdomain_1"/>
</dbReference>
<dbReference type="AlphaFoldDB" id="A0A8T5ZN69"/>
<dbReference type="PANTHER" id="PTHR11405:SF53">
    <property type="entry name" value="CARBAMOYL-PHOSPHATE SYNTHASE [AMMONIA], MITOCHONDRIAL"/>
    <property type="match status" value="1"/>
</dbReference>
<dbReference type="GO" id="GO:0005737">
    <property type="term" value="C:cytoplasm"/>
    <property type="evidence" value="ECO:0007669"/>
    <property type="project" value="TreeGrafter"/>
</dbReference>